<accession>A0A6J6HIC5</accession>
<evidence type="ECO:0000313" key="2">
    <source>
        <dbReference type="EMBL" id="CAB4612860.1"/>
    </source>
</evidence>
<protein>
    <submittedName>
        <fullName evidence="2">Unannotated protein</fullName>
    </submittedName>
</protein>
<feature type="region of interest" description="Disordered" evidence="1">
    <location>
        <begin position="89"/>
        <end position="113"/>
    </location>
</feature>
<dbReference type="EMBL" id="CAEZUN010000219">
    <property type="protein sequence ID" value="CAB4612860.1"/>
    <property type="molecule type" value="Genomic_DNA"/>
</dbReference>
<dbReference type="AlphaFoldDB" id="A0A6J6HIC5"/>
<name>A0A6J6HIC5_9ZZZZ</name>
<sequence length="113" mass="12523">MIVTLASLFGFIVIFQTVIAEQQLRLDRVSTDVRLARQHYNELRQQRAELRAPDYLRAQAIMLGMWPGSGAKFEEIPAEVVTMVLGSTGEMDDSSALPRNSDELVLESTGSAP</sequence>
<proteinExistence type="predicted"/>
<organism evidence="2">
    <name type="scientific">freshwater metagenome</name>
    <dbReference type="NCBI Taxonomy" id="449393"/>
    <lineage>
        <taxon>unclassified sequences</taxon>
        <taxon>metagenomes</taxon>
        <taxon>ecological metagenomes</taxon>
    </lineage>
</organism>
<evidence type="ECO:0000256" key="1">
    <source>
        <dbReference type="SAM" id="MobiDB-lite"/>
    </source>
</evidence>
<reference evidence="2" key="1">
    <citation type="submission" date="2020-05" db="EMBL/GenBank/DDBJ databases">
        <authorList>
            <person name="Chiriac C."/>
            <person name="Salcher M."/>
            <person name="Ghai R."/>
            <person name="Kavagutti S V."/>
        </authorList>
    </citation>
    <scope>NUCLEOTIDE SEQUENCE</scope>
</reference>
<gene>
    <name evidence="2" type="ORF">UFOPK1826_01380</name>
</gene>